<gene>
    <name evidence="3" type="ORF">ELQ90_05185</name>
</gene>
<dbReference type="EMBL" id="RZNB01000002">
    <property type="protein sequence ID" value="RWZ52034.1"/>
    <property type="molecule type" value="Genomic_DNA"/>
</dbReference>
<evidence type="ECO:0000313" key="4">
    <source>
        <dbReference type="Proteomes" id="UP000288547"/>
    </source>
</evidence>
<protein>
    <recommendedName>
        <fullName evidence="2">General stress protein 17M-like domain-containing protein</fullName>
    </recommendedName>
</protein>
<dbReference type="AlphaFoldDB" id="A0A3S4A5L5"/>
<dbReference type="OrthoDB" id="3381462at2"/>
<reference evidence="3 4" key="1">
    <citation type="submission" date="2018-12" db="EMBL/GenBank/DDBJ databases">
        <authorList>
            <person name="Li F."/>
        </authorList>
    </citation>
    <scope>NUCLEOTIDE SEQUENCE [LARGE SCALE GENOMIC DNA]</scope>
    <source>
        <strain evidence="3 4">11W25H-1</strain>
    </source>
</reference>
<organism evidence="3 4">
    <name type="scientific">Labedella phragmitis</name>
    <dbReference type="NCBI Taxonomy" id="2498849"/>
    <lineage>
        <taxon>Bacteria</taxon>
        <taxon>Bacillati</taxon>
        <taxon>Actinomycetota</taxon>
        <taxon>Actinomycetes</taxon>
        <taxon>Micrococcales</taxon>
        <taxon>Microbacteriaceae</taxon>
        <taxon>Labedella</taxon>
    </lineage>
</organism>
<proteinExistence type="predicted"/>
<dbReference type="Proteomes" id="UP000288547">
    <property type="component" value="Unassembled WGS sequence"/>
</dbReference>
<evidence type="ECO:0000259" key="2">
    <source>
        <dbReference type="Pfam" id="PF11181"/>
    </source>
</evidence>
<feature type="transmembrane region" description="Helical" evidence="1">
    <location>
        <begin position="77"/>
        <end position="98"/>
    </location>
</feature>
<evidence type="ECO:0000256" key="1">
    <source>
        <dbReference type="SAM" id="Phobius"/>
    </source>
</evidence>
<feature type="domain" description="General stress protein 17M-like" evidence="2">
    <location>
        <begin position="2"/>
        <end position="88"/>
    </location>
</feature>
<evidence type="ECO:0000313" key="3">
    <source>
        <dbReference type="EMBL" id="RWZ52034.1"/>
    </source>
</evidence>
<sequence>MASFTAYLDAQAAVDFLSDQEFPVERVSIVGFDVRTVEDVSGRLTKGTAALRGLAGGAWFGLLAGLLFSLFVPGVVWIGIILTALALGALWGALFGFLGHVATGGRRDFTSVQSLQAGRYELQVEAEYATRAEQILARRSS</sequence>
<comment type="caution">
    <text evidence="3">The sequence shown here is derived from an EMBL/GenBank/DDBJ whole genome shotgun (WGS) entry which is preliminary data.</text>
</comment>
<keyword evidence="1" id="KW-0472">Membrane</keyword>
<dbReference type="InterPro" id="IPR025889">
    <property type="entry name" value="GSP17M-like_dom"/>
</dbReference>
<keyword evidence="1" id="KW-1133">Transmembrane helix</keyword>
<dbReference type="Pfam" id="PF11181">
    <property type="entry name" value="YflT"/>
    <property type="match status" value="1"/>
</dbReference>
<name>A0A3S4A5L5_9MICO</name>
<keyword evidence="4" id="KW-1185">Reference proteome</keyword>
<accession>A0A3S4A5L5</accession>
<feature type="transmembrane region" description="Helical" evidence="1">
    <location>
        <begin position="49"/>
        <end position="71"/>
    </location>
</feature>
<keyword evidence="1" id="KW-0812">Transmembrane</keyword>